<evidence type="ECO:0000313" key="2">
    <source>
        <dbReference type="Proteomes" id="UP000248021"/>
    </source>
</evidence>
<accession>A0A2V3UG66</accession>
<name>A0A2V3UG66_9HYPH</name>
<dbReference type="EMBL" id="QJJK01000001">
    <property type="protein sequence ID" value="PXW64372.1"/>
    <property type="molecule type" value="Genomic_DNA"/>
</dbReference>
<proteinExistence type="predicted"/>
<keyword evidence="2" id="KW-1185">Reference proteome</keyword>
<sequence length="65" mass="7227">MIFHAGKAMFGEVRSHALDVWVAYRYWQNQYGNPADSAPYVCTLHGVSTNSRKMNAAATGMTAKF</sequence>
<dbReference type="OrthoDB" id="104801at2"/>
<gene>
    <name evidence="1" type="ORF">C7450_101127</name>
</gene>
<dbReference type="Proteomes" id="UP000248021">
    <property type="component" value="Unassembled WGS sequence"/>
</dbReference>
<protein>
    <submittedName>
        <fullName evidence="1">Uncharacterized protein</fullName>
    </submittedName>
</protein>
<organism evidence="1 2">
    <name type="scientific">Chelatococcus asaccharovorans</name>
    <dbReference type="NCBI Taxonomy" id="28210"/>
    <lineage>
        <taxon>Bacteria</taxon>
        <taxon>Pseudomonadati</taxon>
        <taxon>Pseudomonadota</taxon>
        <taxon>Alphaproteobacteria</taxon>
        <taxon>Hyphomicrobiales</taxon>
        <taxon>Chelatococcaceae</taxon>
        <taxon>Chelatococcus</taxon>
    </lineage>
</organism>
<evidence type="ECO:0000313" key="1">
    <source>
        <dbReference type="EMBL" id="PXW64372.1"/>
    </source>
</evidence>
<reference evidence="1 2" key="1">
    <citation type="submission" date="2018-05" db="EMBL/GenBank/DDBJ databases">
        <title>Genomic Encyclopedia of Type Strains, Phase IV (KMG-IV): sequencing the most valuable type-strain genomes for metagenomic binning, comparative biology and taxonomic classification.</title>
        <authorList>
            <person name="Goeker M."/>
        </authorList>
    </citation>
    <scope>NUCLEOTIDE SEQUENCE [LARGE SCALE GENOMIC DNA]</scope>
    <source>
        <strain evidence="1 2">DSM 6462</strain>
    </source>
</reference>
<dbReference type="AlphaFoldDB" id="A0A2V3UG66"/>
<comment type="caution">
    <text evidence="1">The sequence shown here is derived from an EMBL/GenBank/DDBJ whole genome shotgun (WGS) entry which is preliminary data.</text>
</comment>